<dbReference type="Pfam" id="PF23998">
    <property type="entry name" value="BTB_BTBDG"/>
    <property type="match status" value="1"/>
</dbReference>
<proteinExistence type="inferred from homology"/>
<dbReference type="GO" id="GO:0005856">
    <property type="term" value="C:cytoskeleton"/>
    <property type="evidence" value="ECO:0007669"/>
    <property type="project" value="UniProtKB-SubCell"/>
</dbReference>
<dbReference type="PANTHER" id="PTHR13924:SF11">
    <property type="entry name" value="TRANSFORMING ACIDIC COILED-COIL-CONTAINING PROTEIN 2"/>
    <property type="match status" value="1"/>
</dbReference>
<evidence type="ECO:0000259" key="9">
    <source>
        <dbReference type="Pfam" id="PF05010"/>
    </source>
</evidence>
<dbReference type="InterPro" id="IPR039915">
    <property type="entry name" value="TACC"/>
</dbReference>
<accession>A0A8J6G9A1</accession>
<feature type="domain" description="BTBDG BTB/POZ" evidence="11">
    <location>
        <begin position="1207"/>
        <end position="1328"/>
    </location>
</feature>
<feature type="compositionally biased region" description="Polar residues" evidence="8">
    <location>
        <begin position="261"/>
        <end position="278"/>
    </location>
</feature>
<dbReference type="GO" id="GO:0021987">
    <property type="term" value="P:cerebral cortex development"/>
    <property type="evidence" value="ECO:0007669"/>
    <property type="project" value="TreeGrafter"/>
</dbReference>
<keyword evidence="4" id="KW-0597">Phosphoprotein</keyword>
<dbReference type="InterPro" id="IPR007707">
    <property type="entry name" value="TACC_C"/>
</dbReference>
<feature type="coiled-coil region" evidence="7">
    <location>
        <begin position="1064"/>
        <end position="1134"/>
    </location>
</feature>
<evidence type="ECO:0000259" key="11">
    <source>
        <dbReference type="Pfam" id="PF23998"/>
    </source>
</evidence>
<feature type="compositionally biased region" description="Polar residues" evidence="8">
    <location>
        <begin position="693"/>
        <end position="708"/>
    </location>
</feature>
<feature type="compositionally biased region" description="Low complexity" evidence="8">
    <location>
        <begin position="567"/>
        <end position="580"/>
    </location>
</feature>
<name>A0A8J6G9A1_MICOH</name>
<evidence type="ECO:0000256" key="6">
    <source>
        <dbReference type="ARBA" id="ARBA00023212"/>
    </source>
</evidence>
<feature type="compositionally biased region" description="Basic residues" evidence="8">
    <location>
        <begin position="473"/>
        <end position="490"/>
    </location>
</feature>
<feature type="compositionally biased region" description="Basic residues" evidence="8">
    <location>
        <begin position="312"/>
        <end position="328"/>
    </location>
</feature>
<feature type="region of interest" description="Disordered" evidence="8">
    <location>
        <begin position="628"/>
        <end position="660"/>
    </location>
</feature>
<evidence type="ECO:0000259" key="10">
    <source>
        <dbReference type="Pfam" id="PF21059"/>
    </source>
</evidence>
<dbReference type="Proteomes" id="UP000710432">
    <property type="component" value="Unassembled WGS sequence"/>
</dbReference>
<feature type="region of interest" description="Disordered" evidence="8">
    <location>
        <begin position="749"/>
        <end position="771"/>
    </location>
</feature>
<dbReference type="InterPro" id="IPR011333">
    <property type="entry name" value="SKP1/BTB/POZ_sf"/>
</dbReference>
<feature type="compositionally biased region" description="Pro residues" evidence="8">
    <location>
        <begin position="116"/>
        <end position="141"/>
    </location>
</feature>
<evidence type="ECO:0000256" key="3">
    <source>
        <dbReference type="ARBA" id="ARBA00022490"/>
    </source>
</evidence>
<feature type="compositionally biased region" description="Polar residues" evidence="8">
    <location>
        <begin position="533"/>
        <end position="553"/>
    </location>
</feature>
<evidence type="ECO:0000256" key="5">
    <source>
        <dbReference type="ARBA" id="ARBA00023054"/>
    </source>
</evidence>
<evidence type="ECO:0000256" key="4">
    <source>
        <dbReference type="ARBA" id="ARBA00022553"/>
    </source>
</evidence>
<dbReference type="GO" id="GO:0007097">
    <property type="term" value="P:nuclear migration"/>
    <property type="evidence" value="ECO:0007669"/>
    <property type="project" value="TreeGrafter"/>
</dbReference>
<feature type="compositionally biased region" description="Polar residues" evidence="8">
    <location>
        <begin position="302"/>
        <end position="311"/>
    </location>
</feature>
<gene>
    <name evidence="12" type="ORF">LTLLF_105685</name>
</gene>
<protein>
    <submittedName>
        <fullName evidence="12">Transforming acidic coiled-coil-containing protein 2</fullName>
    </submittedName>
</protein>
<dbReference type="PANTHER" id="PTHR13924">
    <property type="entry name" value="TRANSFORMING ACIDIC COILED-COIL CONTAINING PROTEIN 1/2"/>
    <property type="match status" value="1"/>
</dbReference>
<keyword evidence="5 7" id="KW-0175">Coiled coil</keyword>
<dbReference type="InterPro" id="IPR056426">
    <property type="entry name" value="BTB_BTBDG"/>
</dbReference>
<keyword evidence="3" id="KW-0963">Cytoplasm</keyword>
<feature type="region of interest" description="Disordered" evidence="8">
    <location>
        <begin position="688"/>
        <end position="709"/>
    </location>
</feature>
<dbReference type="GO" id="GO:0007052">
    <property type="term" value="P:mitotic spindle organization"/>
    <property type="evidence" value="ECO:0007669"/>
    <property type="project" value="InterPro"/>
</dbReference>
<dbReference type="Pfam" id="PF05010">
    <property type="entry name" value="TACC_C"/>
    <property type="match status" value="1"/>
</dbReference>
<comment type="similarity">
    <text evidence="2">Belongs to the TACC family.</text>
</comment>
<comment type="subcellular location">
    <subcellularLocation>
        <location evidence="1">Cytoplasm</location>
        <location evidence="1">Cytoskeleton</location>
    </subcellularLocation>
</comment>
<dbReference type="Gene3D" id="3.30.710.10">
    <property type="entry name" value="Potassium Channel Kv1.1, Chain A"/>
    <property type="match status" value="1"/>
</dbReference>
<evidence type="ECO:0000256" key="1">
    <source>
        <dbReference type="ARBA" id="ARBA00004245"/>
    </source>
</evidence>
<dbReference type="CDD" id="cd18492">
    <property type="entry name" value="BACK_BTBD16"/>
    <property type="match status" value="1"/>
</dbReference>
<reference evidence="12" key="1">
    <citation type="submission" date="2020-03" db="EMBL/GenBank/DDBJ databases">
        <title>Studies in the Genomics of Life Span.</title>
        <authorList>
            <person name="Glass D."/>
        </authorList>
    </citation>
    <scope>NUCLEOTIDE SEQUENCE</scope>
    <source>
        <strain evidence="12">LTLLF</strain>
        <tissue evidence="12">Muscle</tissue>
    </source>
</reference>
<comment type="caution">
    <text evidence="12">The sequence shown here is derived from an EMBL/GenBank/DDBJ whole genome shotgun (WGS) entry which is preliminary data.</text>
</comment>
<feature type="region of interest" description="Disordered" evidence="8">
    <location>
        <begin position="246"/>
        <end position="609"/>
    </location>
</feature>
<sequence length="1606" mass="179381">MHTVHSKKMMRHNEYGVLMPCPPEAPGEWWFSEQGEDAGSQDYTPGLDQDIHSSLLFICVTSLCFHTLETSPTNLLLSKCGRSLNFPQTKASSVSMDMSSDSEEAFETPESTTPVKAPPAPPPPPPEVTPEPEVSTPPAPEEPGAESLLCPLALSRVLNSSVSWSRDLQPKLSPAGWSGCSSEPPVVPDGPRSESVEGSPFRPPHSSSAVFDEDKPIASSGTYNLDFDSIELVDNFQSLEPCSADYKGQECKVSTRRKSTESVPPSKSTLSRSLSLQASDFDGASCPGSPEAGALATDVCGTGSNSASSTLKRTKKTRPPSLKKKQAAKKPTDTPPVKETQQEPGEESPVPSEEHLAPETEPATPESTGCTLSEETPLEPTPVPTATSPLTLERAEDVNPPVSGGGRVQNSPPVGRKSVPLTTAPEAVEVTLSESGGQEDLPAKGLSVRLEFDYSEDKSNWDSQQENAPPTKKIGKKPAAKMPLRRPKMKKTPEKLDNTPASPPRSPTEPNDIPIAKGTYTFDIDKWDDPNFNPFSSTSKMQDSPKLPQQSYNFDPDACEESLDPFKTSSKTPSSPSKSPASFEIPASTAEVDGDGLNKPAKKKKTPLKTMVEDVMSVCSLFDTFRVKKSPKRSPLSDPPSQDSTPAATPEAPPAISAVVHATDEEKLAVTSQKWTCMTVDLDADKQDFPQPSDLSNFVNETKFNSPSEELDYRNSYEIEYMEKLGSSLPQEDDTPKKQALYLMFDTSQESPVKSPPVRMSDSPTPCSGSSFEETEALVNAATKLQHPVTRGLVSNQEPLLQVPEKSSQKELEAMALGTPTETIEITAPEGAFASADALLSRLAHPASLCGALDYLEPDLAEKNPPVFAQKLQEELEFAIMRIEALKLARQIALASRSRQDAKREAAHPPDVSISKTALYSRIGPTEVEKPPGLLFQQPDLDSALQVARAEVISKEREVSEWRDKYEESRREVMEMRKIVAEYEKTIAQMIEDEQREKSVSHQTVQQLVLEKEQALADLNSVEKSLADLFRRYEKMKEVLEGFRKCFFLWPCRYQNEEVLKKCAQEYLSRVKKEEQRYQALKVHAEEKLDRANAEIAQVRGKAQQEQAAYQASLRKEQLRVDALERTLEQKQRKTRLERRIVGATNRWRFPQDHFCGDLLALSQMCNVLNIDLDEALKNPERLCISKFQKFFSENLTDSGIQSGEADVILECLGYKWELHHPQIFQSETLAKLYLTALIQNTKGPTKHLEKILKAQAPEKVKERSPVKKIIISLKINDPAVTRVAFALALKNLYMNEVEMNVDNVLGVLASAHILQFNRLFKKCVTMMLNRLMPSTIKNFYLAGCKYREEQLTIACEKWLEMNLVPLVGTQIHLRHIPQHLLHKVLKSPRLFTFSEFHLLKTLLMWVYLQLNCKVQAIPIHETMLSFFSSFPKKCCFLERDAGQTWMPLFLCLRLHGITSGKDLEELRNINFFPESWLIRVTANHYHAEYTTYSERISIYGYFFEIKGIKHDTTSYSFSMQRIRHTDLECPSPVCEHSAISLRAERLVKYEIRAQTLVDSRWQEFRTNQITQKFGFIKPGCKSHALKIQTVGIPIYASFAFIFPAS</sequence>
<evidence type="ECO:0000256" key="2">
    <source>
        <dbReference type="ARBA" id="ARBA00009423"/>
    </source>
</evidence>
<dbReference type="Pfam" id="PF21059">
    <property type="entry name" value="BTBD16_C"/>
    <property type="match status" value="1"/>
</dbReference>
<feature type="domain" description="Transforming acidic coiled-coil-containing protein C-terminal" evidence="9">
    <location>
        <begin position="936"/>
        <end position="1134"/>
    </location>
</feature>
<evidence type="ECO:0000256" key="8">
    <source>
        <dbReference type="SAM" id="MobiDB-lite"/>
    </source>
</evidence>
<feature type="compositionally biased region" description="Basic and acidic residues" evidence="8">
    <location>
        <begin position="450"/>
        <end position="460"/>
    </location>
</feature>
<dbReference type="EMBL" id="JAATJU010024000">
    <property type="protein sequence ID" value="KAH0506630.1"/>
    <property type="molecule type" value="Genomic_DNA"/>
</dbReference>
<evidence type="ECO:0000313" key="12">
    <source>
        <dbReference type="EMBL" id="KAH0506630.1"/>
    </source>
</evidence>
<feature type="region of interest" description="Disordered" evidence="8">
    <location>
        <begin position="90"/>
        <end position="146"/>
    </location>
</feature>
<feature type="domain" description="BTB/POZ" evidence="10">
    <location>
        <begin position="1488"/>
        <end position="1584"/>
    </location>
</feature>
<organism evidence="12 13">
    <name type="scientific">Microtus ochrogaster</name>
    <name type="common">Prairie vole</name>
    <dbReference type="NCBI Taxonomy" id="79684"/>
    <lineage>
        <taxon>Eukaryota</taxon>
        <taxon>Metazoa</taxon>
        <taxon>Chordata</taxon>
        <taxon>Craniata</taxon>
        <taxon>Vertebrata</taxon>
        <taxon>Euteleostomi</taxon>
        <taxon>Mammalia</taxon>
        <taxon>Eutheria</taxon>
        <taxon>Euarchontoglires</taxon>
        <taxon>Glires</taxon>
        <taxon>Rodentia</taxon>
        <taxon>Myomorpha</taxon>
        <taxon>Muroidea</taxon>
        <taxon>Cricetidae</taxon>
        <taxon>Arvicolinae</taxon>
        <taxon>Microtus</taxon>
    </lineage>
</organism>
<keyword evidence="6" id="KW-0206">Cytoskeleton</keyword>
<evidence type="ECO:0000313" key="13">
    <source>
        <dbReference type="Proteomes" id="UP000710432"/>
    </source>
</evidence>
<dbReference type="Gene3D" id="1.20.5.1700">
    <property type="match status" value="1"/>
</dbReference>
<dbReference type="GO" id="GO:0005737">
    <property type="term" value="C:cytoplasm"/>
    <property type="evidence" value="ECO:0007669"/>
    <property type="project" value="TreeGrafter"/>
</dbReference>
<feature type="region of interest" description="Disordered" evidence="8">
    <location>
        <begin position="172"/>
        <end position="218"/>
    </location>
</feature>
<dbReference type="InterPro" id="IPR048859">
    <property type="entry name" value="BTBD16_C"/>
</dbReference>
<feature type="compositionally biased region" description="Polar residues" evidence="8">
    <location>
        <begin position="762"/>
        <end position="771"/>
    </location>
</feature>
<feature type="coiled-coil region" evidence="7">
    <location>
        <begin position="945"/>
        <end position="1039"/>
    </location>
</feature>
<dbReference type="SUPFAM" id="SSF54695">
    <property type="entry name" value="POZ domain"/>
    <property type="match status" value="1"/>
</dbReference>
<evidence type="ECO:0000256" key="7">
    <source>
        <dbReference type="SAM" id="Coils"/>
    </source>
</evidence>